<dbReference type="Pfam" id="PF10416">
    <property type="entry name" value="IBD"/>
    <property type="match status" value="1"/>
</dbReference>
<protein>
    <recommendedName>
        <fullName evidence="1">Initiator binding domain-containing protein</fullName>
    </recommendedName>
</protein>
<dbReference type="SUPFAM" id="SSF46785">
    <property type="entry name" value="Winged helix' DNA-binding domain"/>
    <property type="match status" value="1"/>
</dbReference>
<dbReference type="Proteomes" id="UP001470230">
    <property type="component" value="Unassembled WGS sequence"/>
</dbReference>
<keyword evidence="3" id="KW-1185">Reference proteome</keyword>
<dbReference type="Gene3D" id="1.10.10.10">
    <property type="entry name" value="Winged helix-like DNA-binding domain superfamily/Winged helix DNA-binding domain"/>
    <property type="match status" value="1"/>
</dbReference>
<name>A0ABR2K186_9EUKA</name>
<dbReference type="InterPro" id="IPR036390">
    <property type="entry name" value="WH_DNA-bd_sf"/>
</dbReference>
<sequence length="212" mass="25575">MFSSIEELRQKVSDPRLKLIIILWNCLTYVKNHPESKIKVGLFWINDYEFMMNTNIFGTFLGRKPNSMNRNMRTHLFNNVKTKMEMRQKLNEDLPDSKHWMLRWCDGFTQSTTEKEAASSKYHENYIRKQKKKKAIKNNHDHIKIKETTQLDVFNCFNDERIEDVEPHVDFIDANDVLDLHQEEDNEFLFAGNDDYFRNEDNNFFNELNFLY</sequence>
<dbReference type="InterPro" id="IPR018845">
    <property type="entry name" value="Initiator-bd"/>
</dbReference>
<dbReference type="EMBL" id="JAPFFF010000008">
    <property type="protein sequence ID" value="KAK8883850.1"/>
    <property type="molecule type" value="Genomic_DNA"/>
</dbReference>
<evidence type="ECO:0000259" key="1">
    <source>
        <dbReference type="Pfam" id="PF10416"/>
    </source>
</evidence>
<organism evidence="2 3">
    <name type="scientific">Tritrichomonas musculus</name>
    <dbReference type="NCBI Taxonomy" id="1915356"/>
    <lineage>
        <taxon>Eukaryota</taxon>
        <taxon>Metamonada</taxon>
        <taxon>Parabasalia</taxon>
        <taxon>Tritrichomonadida</taxon>
        <taxon>Tritrichomonadidae</taxon>
        <taxon>Tritrichomonas</taxon>
    </lineage>
</organism>
<evidence type="ECO:0000313" key="3">
    <source>
        <dbReference type="Proteomes" id="UP001470230"/>
    </source>
</evidence>
<reference evidence="2 3" key="1">
    <citation type="submission" date="2024-04" db="EMBL/GenBank/DDBJ databases">
        <title>Tritrichomonas musculus Genome.</title>
        <authorList>
            <person name="Alves-Ferreira E."/>
            <person name="Grigg M."/>
            <person name="Lorenzi H."/>
            <person name="Galac M."/>
        </authorList>
    </citation>
    <scope>NUCLEOTIDE SEQUENCE [LARGE SCALE GENOMIC DNA]</scope>
    <source>
        <strain evidence="2 3">EAF2021</strain>
    </source>
</reference>
<proteinExistence type="predicted"/>
<feature type="domain" description="Initiator binding" evidence="1">
    <location>
        <begin position="13"/>
        <end position="99"/>
    </location>
</feature>
<comment type="caution">
    <text evidence="2">The sequence shown here is derived from an EMBL/GenBank/DDBJ whole genome shotgun (WGS) entry which is preliminary data.</text>
</comment>
<dbReference type="InterPro" id="IPR036388">
    <property type="entry name" value="WH-like_DNA-bd_sf"/>
</dbReference>
<gene>
    <name evidence="2" type="ORF">M9Y10_042949</name>
</gene>
<evidence type="ECO:0000313" key="2">
    <source>
        <dbReference type="EMBL" id="KAK8883850.1"/>
    </source>
</evidence>
<accession>A0ABR2K186</accession>